<proteinExistence type="predicted"/>
<organism evidence="1 2">
    <name type="scientific">Ignelater luminosus</name>
    <name type="common">Cucubano</name>
    <name type="synonym">Pyrophorus luminosus</name>
    <dbReference type="NCBI Taxonomy" id="2038154"/>
    <lineage>
        <taxon>Eukaryota</taxon>
        <taxon>Metazoa</taxon>
        <taxon>Ecdysozoa</taxon>
        <taxon>Arthropoda</taxon>
        <taxon>Hexapoda</taxon>
        <taxon>Insecta</taxon>
        <taxon>Pterygota</taxon>
        <taxon>Neoptera</taxon>
        <taxon>Endopterygota</taxon>
        <taxon>Coleoptera</taxon>
        <taxon>Polyphaga</taxon>
        <taxon>Elateriformia</taxon>
        <taxon>Elateroidea</taxon>
        <taxon>Elateridae</taxon>
        <taxon>Agrypninae</taxon>
        <taxon>Pyrophorini</taxon>
        <taxon>Ignelater</taxon>
    </lineage>
</organism>
<feature type="non-terminal residue" evidence="1">
    <location>
        <position position="66"/>
    </location>
</feature>
<protein>
    <submittedName>
        <fullName evidence="1">Uncharacterized protein</fullName>
    </submittedName>
</protein>
<comment type="caution">
    <text evidence="1">The sequence shown here is derived from an EMBL/GenBank/DDBJ whole genome shotgun (WGS) entry which is preliminary data.</text>
</comment>
<sequence length="66" mass="7662">MSASGQYMPPLFIFKREQMKEELDRNGSVGAIYRYSKSVWVSEELFLDSLKHFAQFLKVSTDDPVL</sequence>
<dbReference type="EMBL" id="VTPC01008038">
    <property type="protein sequence ID" value="KAF2893362.1"/>
    <property type="molecule type" value="Genomic_DNA"/>
</dbReference>
<dbReference type="Proteomes" id="UP000801492">
    <property type="component" value="Unassembled WGS sequence"/>
</dbReference>
<gene>
    <name evidence="1" type="ORF">ILUMI_12811</name>
</gene>
<reference evidence="1" key="1">
    <citation type="submission" date="2019-08" db="EMBL/GenBank/DDBJ databases">
        <title>The genome of the North American firefly Photinus pyralis.</title>
        <authorList>
            <consortium name="Photinus pyralis genome working group"/>
            <person name="Fallon T.R."/>
            <person name="Sander Lower S.E."/>
            <person name="Weng J.-K."/>
        </authorList>
    </citation>
    <scope>NUCLEOTIDE SEQUENCE</scope>
    <source>
        <strain evidence="1">TRF0915ILg1</strain>
        <tissue evidence="1">Whole body</tissue>
    </source>
</reference>
<evidence type="ECO:0000313" key="1">
    <source>
        <dbReference type="EMBL" id="KAF2893362.1"/>
    </source>
</evidence>
<dbReference type="OrthoDB" id="6775047at2759"/>
<dbReference type="AlphaFoldDB" id="A0A8K0CZN4"/>
<keyword evidence="2" id="KW-1185">Reference proteome</keyword>
<accession>A0A8K0CZN4</accession>
<name>A0A8K0CZN4_IGNLU</name>
<evidence type="ECO:0000313" key="2">
    <source>
        <dbReference type="Proteomes" id="UP000801492"/>
    </source>
</evidence>